<evidence type="ECO:0000313" key="4">
    <source>
        <dbReference type="Proteomes" id="UP001346869"/>
    </source>
</evidence>
<evidence type="ECO:0000313" key="3">
    <source>
        <dbReference type="EMBL" id="KAK5864843.1"/>
    </source>
</evidence>
<feature type="chain" id="PRO_5043027532" evidence="2">
    <location>
        <begin position="18"/>
        <end position="454"/>
    </location>
</feature>
<dbReference type="AlphaFoldDB" id="A0AAN7XK03"/>
<keyword evidence="1" id="KW-1133">Transmembrane helix</keyword>
<name>A0AAN7XK03_ELEMC</name>
<proteinExistence type="predicted"/>
<gene>
    <name evidence="3" type="ORF">PBY51_016052</name>
</gene>
<reference evidence="3 4" key="1">
    <citation type="journal article" date="2023" name="Genes (Basel)">
        <title>Chromosome-Level Genome Assembly and Circadian Gene Repertoire of the Patagonia Blennie Eleginops maclovinus-The Closest Ancestral Proxy of Antarctic Cryonotothenioids.</title>
        <authorList>
            <person name="Cheng C.C."/>
            <person name="Rivera-Colon A.G."/>
            <person name="Minhas B.F."/>
            <person name="Wilson L."/>
            <person name="Rayamajhi N."/>
            <person name="Vargas-Chacoff L."/>
            <person name="Catchen J.M."/>
        </authorList>
    </citation>
    <scope>NUCLEOTIDE SEQUENCE [LARGE SCALE GENOMIC DNA]</scope>
    <source>
        <strain evidence="3">JMC-PN-2008</strain>
    </source>
</reference>
<evidence type="ECO:0000256" key="2">
    <source>
        <dbReference type="SAM" id="SignalP"/>
    </source>
</evidence>
<dbReference type="EMBL" id="JAUZQC010000010">
    <property type="protein sequence ID" value="KAK5864843.1"/>
    <property type="molecule type" value="Genomic_DNA"/>
</dbReference>
<keyword evidence="4" id="KW-1185">Reference proteome</keyword>
<evidence type="ECO:0000256" key="1">
    <source>
        <dbReference type="SAM" id="Phobius"/>
    </source>
</evidence>
<reference evidence="3 4" key="2">
    <citation type="journal article" date="2023" name="Mol. Biol. Evol.">
        <title>Genomics of Secondarily Temperate Adaptation in the Only Non-Antarctic Icefish.</title>
        <authorList>
            <person name="Rivera-Colon A.G."/>
            <person name="Rayamajhi N."/>
            <person name="Minhas B.F."/>
            <person name="Madrigal G."/>
            <person name="Bilyk K.T."/>
            <person name="Yoon V."/>
            <person name="Hune M."/>
            <person name="Gregory S."/>
            <person name="Cheng C.H.C."/>
            <person name="Catchen J.M."/>
        </authorList>
    </citation>
    <scope>NUCLEOTIDE SEQUENCE [LARGE SCALE GENOMIC DNA]</scope>
    <source>
        <strain evidence="3">JMC-PN-2008</strain>
    </source>
</reference>
<protein>
    <submittedName>
        <fullName evidence="3">Uncharacterized protein</fullName>
    </submittedName>
</protein>
<keyword evidence="1" id="KW-0812">Transmembrane</keyword>
<keyword evidence="2" id="KW-0732">Signal</keyword>
<comment type="caution">
    <text evidence="3">The sequence shown here is derived from an EMBL/GenBank/DDBJ whole genome shotgun (WGS) entry which is preliminary data.</text>
</comment>
<dbReference type="Proteomes" id="UP001346869">
    <property type="component" value="Unassembled WGS sequence"/>
</dbReference>
<accession>A0AAN7XK03</accession>
<feature type="transmembrane region" description="Helical" evidence="1">
    <location>
        <begin position="308"/>
        <end position="329"/>
    </location>
</feature>
<organism evidence="3 4">
    <name type="scientific">Eleginops maclovinus</name>
    <name type="common">Patagonian blennie</name>
    <name type="synonym">Eleginus maclovinus</name>
    <dbReference type="NCBI Taxonomy" id="56733"/>
    <lineage>
        <taxon>Eukaryota</taxon>
        <taxon>Metazoa</taxon>
        <taxon>Chordata</taxon>
        <taxon>Craniata</taxon>
        <taxon>Vertebrata</taxon>
        <taxon>Euteleostomi</taxon>
        <taxon>Actinopterygii</taxon>
        <taxon>Neopterygii</taxon>
        <taxon>Teleostei</taxon>
        <taxon>Neoteleostei</taxon>
        <taxon>Acanthomorphata</taxon>
        <taxon>Eupercaria</taxon>
        <taxon>Perciformes</taxon>
        <taxon>Notothenioidei</taxon>
        <taxon>Eleginopidae</taxon>
        <taxon>Eleginops</taxon>
    </lineage>
</organism>
<sequence>MIVLLLFLAAFVCMGLSEQHYVAEYGDSLNLQLPNKPQSMEFTPKYSSNVTILWKWGYPLTSLDGRRKYTGIFFEIHNLTQKDIGRYVMKGKNRYQLKTYTVEVKAKTESFHKTPGTHIQFSAKLEPNSCNIYFSPEGKLSKRMMEIVMVRHGKLQRGLDEFGLFEFNLYEPCGIYNKALQIAYKGRYEIRDENDDRALEVYLHMEPSVMTYERKSGAELSLKLDLEPNACNIHFFGKSSFDIVLQGKLQRDLDEYDCNGFYLIKPCGILNEALQMSCQGRYEIRDQNDDRALVMELEMHAPFELSSVGIGVGIFFSPLLLCIVSYCCCRGSSSKNKTSENEAADPDVQYEEYDLEPVRLRPDQVSEPSVTLYPAQPSLTPTDPLIHNHPSEEMPPTYAEVLAASGQTDAPTFPVHSDPEPRFEVKGMTFPSAPPLKSDSTISDVYTSSKLNFL</sequence>
<keyword evidence="1" id="KW-0472">Membrane</keyword>
<feature type="signal peptide" evidence="2">
    <location>
        <begin position="1"/>
        <end position="17"/>
    </location>
</feature>